<dbReference type="EMBL" id="CP019948">
    <property type="protein sequence ID" value="ARN83775.1"/>
    <property type="molecule type" value="Genomic_DNA"/>
</dbReference>
<sequence length="145" mass="15250">MSVTGLLMFFHLDSGLNKLAHQWLSWVMIGGVATHAIVNWPAFKRYFTSSRMGRAIIGVSAVVLALTFVSLPGQKGPPPQVLALRALTKAPIAKVAPLAGRPVEELIDELAKAGINLPSANASIDSAAPDRGLQAKAIAVIFGAK</sequence>
<evidence type="ECO:0000256" key="1">
    <source>
        <dbReference type="SAM" id="Phobius"/>
    </source>
</evidence>
<feature type="transmembrane region" description="Helical" evidence="1">
    <location>
        <begin position="55"/>
        <end position="73"/>
    </location>
</feature>
<organism evidence="2 3">
    <name type="scientific">Methylocystis bryophila</name>
    <dbReference type="NCBI Taxonomy" id="655015"/>
    <lineage>
        <taxon>Bacteria</taxon>
        <taxon>Pseudomonadati</taxon>
        <taxon>Pseudomonadota</taxon>
        <taxon>Alphaproteobacteria</taxon>
        <taxon>Hyphomicrobiales</taxon>
        <taxon>Methylocystaceae</taxon>
        <taxon>Methylocystis</taxon>
    </lineage>
</organism>
<name>A0A1W6N1T7_9HYPH</name>
<dbReference type="STRING" id="655015.B1812_18260"/>
<evidence type="ECO:0008006" key="4">
    <source>
        <dbReference type="Google" id="ProtNLM"/>
    </source>
</evidence>
<keyword evidence="1" id="KW-0472">Membrane</keyword>
<reference evidence="2 3" key="1">
    <citation type="submission" date="2017-02" db="EMBL/GenBank/DDBJ databases">
        <authorList>
            <person name="Peterson S.W."/>
        </authorList>
    </citation>
    <scope>NUCLEOTIDE SEQUENCE [LARGE SCALE GENOMIC DNA]</scope>
    <source>
        <strain evidence="2 3">S285</strain>
    </source>
</reference>
<evidence type="ECO:0000313" key="3">
    <source>
        <dbReference type="Proteomes" id="UP000193978"/>
    </source>
</evidence>
<proteinExistence type="predicted"/>
<protein>
    <recommendedName>
        <fullName evidence="4">DUF4405 domain-containing protein</fullName>
    </recommendedName>
</protein>
<feature type="transmembrane region" description="Helical" evidence="1">
    <location>
        <begin position="23"/>
        <end position="43"/>
    </location>
</feature>
<evidence type="ECO:0000313" key="2">
    <source>
        <dbReference type="EMBL" id="ARN83775.1"/>
    </source>
</evidence>
<keyword evidence="1" id="KW-0812">Transmembrane</keyword>
<dbReference type="AlphaFoldDB" id="A0A1W6N1T7"/>
<dbReference type="KEGG" id="mbry:B1812_18260"/>
<gene>
    <name evidence="2" type="ORF">B1812_18260</name>
</gene>
<accession>A0A1W6N1T7</accession>
<keyword evidence="1" id="KW-1133">Transmembrane helix</keyword>
<dbReference type="Proteomes" id="UP000193978">
    <property type="component" value="Chromosome"/>
</dbReference>
<keyword evidence="3" id="KW-1185">Reference proteome</keyword>